<dbReference type="Pfam" id="PF00067">
    <property type="entry name" value="p450"/>
    <property type="match status" value="1"/>
</dbReference>
<keyword evidence="6" id="KW-0560">Oxidoreductase</keyword>
<comment type="caution">
    <text evidence="10">The sequence shown here is derived from an EMBL/GenBank/DDBJ whole genome shotgun (WGS) entry which is preliminary data.</text>
</comment>
<dbReference type="InterPro" id="IPR001128">
    <property type="entry name" value="Cyt_P450"/>
</dbReference>
<evidence type="ECO:0000256" key="1">
    <source>
        <dbReference type="ARBA" id="ARBA00001971"/>
    </source>
</evidence>
<feature type="chain" id="PRO_5034156636" description="Cytochrome P450" evidence="9">
    <location>
        <begin position="20"/>
        <end position="433"/>
    </location>
</feature>
<protein>
    <recommendedName>
        <fullName evidence="12">Cytochrome P450</fullName>
    </recommendedName>
</protein>
<evidence type="ECO:0000313" key="10">
    <source>
        <dbReference type="EMBL" id="KAF5321607.1"/>
    </source>
</evidence>
<comment type="pathway">
    <text evidence="2">Secondary metabolite biosynthesis.</text>
</comment>
<dbReference type="EMBL" id="JAACJJ010000028">
    <property type="protein sequence ID" value="KAF5321607.1"/>
    <property type="molecule type" value="Genomic_DNA"/>
</dbReference>
<proteinExistence type="inferred from homology"/>
<dbReference type="PANTHER" id="PTHR46300:SF7">
    <property type="entry name" value="P450, PUTATIVE (EUROFUNG)-RELATED"/>
    <property type="match status" value="1"/>
</dbReference>
<dbReference type="PRINTS" id="PR00463">
    <property type="entry name" value="EP450I"/>
</dbReference>
<reference evidence="10 11" key="1">
    <citation type="journal article" date="2020" name="ISME J.">
        <title>Uncovering the hidden diversity of litter-decomposition mechanisms in mushroom-forming fungi.</title>
        <authorList>
            <person name="Floudas D."/>
            <person name="Bentzer J."/>
            <person name="Ahren D."/>
            <person name="Johansson T."/>
            <person name="Persson P."/>
            <person name="Tunlid A."/>
        </authorList>
    </citation>
    <scope>NUCLEOTIDE SEQUENCE [LARGE SCALE GENOMIC DNA]</scope>
    <source>
        <strain evidence="10 11">CBS 101986</strain>
    </source>
</reference>
<dbReference type="InterPro" id="IPR002401">
    <property type="entry name" value="Cyt_P450_E_grp-I"/>
</dbReference>
<dbReference type="GO" id="GO:0005506">
    <property type="term" value="F:iron ion binding"/>
    <property type="evidence" value="ECO:0007669"/>
    <property type="project" value="InterPro"/>
</dbReference>
<evidence type="ECO:0000256" key="3">
    <source>
        <dbReference type="ARBA" id="ARBA00010617"/>
    </source>
</evidence>
<dbReference type="GO" id="GO:0020037">
    <property type="term" value="F:heme binding"/>
    <property type="evidence" value="ECO:0007669"/>
    <property type="project" value="InterPro"/>
</dbReference>
<comment type="similarity">
    <text evidence="3">Belongs to the cytochrome P450 family.</text>
</comment>
<keyword evidence="11" id="KW-1185">Reference proteome</keyword>
<keyword evidence="9" id="KW-0732">Signal</keyword>
<comment type="cofactor">
    <cofactor evidence="1">
        <name>heme</name>
        <dbReference type="ChEBI" id="CHEBI:30413"/>
    </cofactor>
</comment>
<evidence type="ECO:0000256" key="5">
    <source>
        <dbReference type="ARBA" id="ARBA00022723"/>
    </source>
</evidence>
<evidence type="ECO:0000256" key="9">
    <source>
        <dbReference type="SAM" id="SignalP"/>
    </source>
</evidence>
<dbReference type="AlphaFoldDB" id="A0A8H5BG88"/>
<gene>
    <name evidence="10" type="ORF">D9619_002026</name>
</gene>
<evidence type="ECO:0000313" key="11">
    <source>
        <dbReference type="Proteomes" id="UP000567179"/>
    </source>
</evidence>
<evidence type="ECO:0008006" key="12">
    <source>
        <dbReference type="Google" id="ProtNLM"/>
    </source>
</evidence>
<evidence type="ECO:0000256" key="6">
    <source>
        <dbReference type="ARBA" id="ARBA00023002"/>
    </source>
</evidence>
<evidence type="ECO:0000256" key="4">
    <source>
        <dbReference type="ARBA" id="ARBA00022617"/>
    </source>
</evidence>
<dbReference type="Gene3D" id="1.10.630.10">
    <property type="entry name" value="Cytochrome P450"/>
    <property type="match status" value="1"/>
</dbReference>
<feature type="signal peptide" evidence="9">
    <location>
        <begin position="1"/>
        <end position="19"/>
    </location>
</feature>
<keyword evidence="4" id="KW-0349">Heme</keyword>
<accession>A0A8H5BG88</accession>
<dbReference type="PANTHER" id="PTHR46300">
    <property type="entry name" value="P450, PUTATIVE (EUROFUNG)-RELATED-RELATED"/>
    <property type="match status" value="1"/>
</dbReference>
<dbReference type="Proteomes" id="UP000567179">
    <property type="component" value="Unassembled WGS sequence"/>
</dbReference>
<dbReference type="GO" id="GO:0016705">
    <property type="term" value="F:oxidoreductase activity, acting on paired donors, with incorporation or reduction of molecular oxygen"/>
    <property type="evidence" value="ECO:0007669"/>
    <property type="project" value="InterPro"/>
</dbReference>
<sequence>MHFSLVALALSLVIWYIGPKLLQRGMMYPPGPKAIPVIGNLLDLTPNELWVRASSWARKFGGICYLNIFGQSLVFINDAEIAFDLLDKRGAIYSSKPPLVMVGEMCGCAEMIPFTPYGDKFKRRRRLMHETLGPRSISNYHEGLQVETIRFVQSLLADPKDYIRHIRRYSGGLTLSAVYGYNATSSDDKFLLLAEESMDLIANEIVGGVGLWPVDIFPFLRYIPAWAPGGGFKRKAAVWKSKIHEFMQLPYDEAKDNMATGTILPSFCSSHLDLGGKLTPEQDDDLKWTANSMYAASVDTTIATVSHLILAMMYFPEEFKKARQEIEKVVGTDRLPSFGDRDSLPYVECILNETWRWGCPVPLNLPHMLDKDDEYLGYYIPKGSLVIANIWNILRDERIYPEPEKFKPSRFAESGVDTKKMDPRSYVFGFGRR</sequence>
<name>A0A8H5BG88_9AGAR</name>
<organism evidence="10 11">
    <name type="scientific">Psilocybe cf. subviscida</name>
    <dbReference type="NCBI Taxonomy" id="2480587"/>
    <lineage>
        <taxon>Eukaryota</taxon>
        <taxon>Fungi</taxon>
        <taxon>Dikarya</taxon>
        <taxon>Basidiomycota</taxon>
        <taxon>Agaricomycotina</taxon>
        <taxon>Agaricomycetes</taxon>
        <taxon>Agaricomycetidae</taxon>
        <taxon>Agaricales</taxon>
        <taxon>Agaricineae</taxon>
        <taxon>Strophariaceae</taxon>
        <taxon>Psilocybe</taxon>
    </lineage>
</organism>
<dbReference type="InterPro" id="IPR050364">
    <property type="entry name" value="Cytochrome_P450_fung"/>
</dbReference>
<evidence type="ECO:0000256" key="7">
    <source>
        <dbReference type="ARBA" id="ARBA00023004"/>
    </source>
</evidence>
<dbReference type="GO" id="GO:0004497">
    <property type="term" value="F:monooxygenase activity"/>
    <property type="evidence" value="ECO:0007669"/>
    <property type="project" value="UniProtKB-KW"/>
</dbReference>
<dbReference type="CDD" id="cd11065">
    <property type="entry name" value="CYP64-like"/>
    <property type="match status" value="1"/>
</dbReference>
<dbReference type="SUPFAM" id="SSF48264">
    <property type="entry name" value="Cytochrome P450"/>
    <property type="match status" value="1"/>
</dbReference>
<keyword evidence="8" id="KW-0503">Monooxygenase</keyword>
<keyword evidence="5" id="KW-0479">Metal-binding</keyword>
<dbReference type="OrthoDB" id="2789670at2759"/>
<evidence type="ECO:0000256" key="2">
    <source>
        <dbReference type="ARBA" id="ARBA00005179"/>
    </source>
</evidence>
<dbReference type="InterPro" id="IPR036396">
    <property type="entry name" value="Cyt_P450_sf"/>
</dbReference>
<evidence type="ECO:0000256" key="8">
    <source>
        <dbReference type="ARBA" id="ARBA00023033"/>
    </source>
</evidence>
<keyword evidence="7" id="KW-0408">Iron</keyword>